<feature type="region of interest" description="Disordered" evidence="4">
    <location>
        <begin position="161"/>
        <end position="187"/>
    </location>
</feature>
<dbReference type="Pfam" id="PF01814">
    <property type="entry name" value="Hemerythrin"/>
    <property type="match status" value="1"/>
</dbReference>
<evidence type="ECO:0000313" key="7">
    <source>
        <dbReference type="Proteomes" id="UP000317365"/>
    </source>
</evidence>
<dbReference type="InterPro" id="IPR012827">
    <property type="entry name" value="Hemerythrin_metal-bd"/>
</dbReference>
<sequence>MPQPNPANTHHAIMVWSDALSLNLPLMDDVHHEFIDLLAVVAQAPDAELVTAWSTLIDHTEAHFAGEDRWMEQTGFSSSNCHSSQHKVILQIMREGLQRGRQGELDVVRQMAFELGMWFAHHAQSMDAALALHLRNVGFDPATGRIAQPQALPMQAIHGCGGDSCSDTQPPARSRTQADAELLAEPA</sequence>
<evidence type="ECO:0000256" key="4">
    <source>
        <dbReference type="SAM" id="MobiDB-lite"/>
    </source>
</evidence>
<dbReference type="RefSeq" id="WP_142812284.1">
    <property type="nucleotide sequence ID" value="NZ_CP036282.1"/>
</dbReference>
<keyword evidence="2" id="KW-0479">Metal-binding</keyword>
<dbReference type="InterPro" id="IPR050669">
    <property type="entry name" value="Hemerythrin"/>
</dbReference>
<evidence type="ECO:0000259" key="5">
    <source>
        <dbReference type="Pfam" id="PF01814"/>
    </source>
</evidence>
<dbReference type="PANTHER" id="PTHR37164">
    <property type="entry name" value="BACTERIOHEMERYTHRIN"/>
    <property type="match status" value="1"/>
</dbReference>
<dbReference type="GO" id="GO:0046872">
    <property type="term" value="F:metal ion binding"/>
    <property type="evidence" value="ECO:0007669"/>
    <property type="project" value="UniProtKB-KW"/>
</dbReference>
<keyword evidence="7" id="KW-1185">Reference proteome</keyword>
<dbReference type="Gene3D" id="1.20.120.50">
    <property type="entry name" value="Hemerythrin-like"/>
    <property type="match status" value="1"/>
</dbReference>
<protein>
    <submittedName>
        <fullName evidence="6">Hemerythrin</fullName>
    </submittedName>
</protein>
<dbReference type="InterPro" id="IPR035938">
    <property type="entry name" value="Hemerythrin-like_sf"/>
</dbReference>
<dbReference type="KEGG" id="rhg:EXZ61_13635"/>
<dbReference type="SUPFAM" id="SSF47188">
    <property type="entry name" value="Hemerythrin-like"/>
    <property type="match status" value="1"/>
</dbReference>
<dbReference type="EMBL" id="CP036282">
    <property type="protein sequence ID" value="QDL55124.1"/>
    <property type="molecule type" value="Genomic_DNA"/>
</dbReference>
<evidence type="ECO:0000313" key="6">
    <source>
        <dbReference type="EMBL" id="QDL55124.1"/>
    </source>
</evidence>
<dbReference type="PANTHER" id="PTHR37164:SF1">
    <property type="entry name" value="BACTERIOHEMERYTHRIN"/>
    <property type="match status" value="1"/>
</dbReference>
<reference evidence="7" key="2">
    <citation type="journal article" date="2020" name="Int. J. Syst. Evol. Microbiol.">
        <title>Genomic insights into a novel species Rhodoferax aquaticus sp. nov., isolated from freshwater.</title>
        <authorList>
            <person name="Li T."/>
            <person name="Zhuo Y."/>
            <person name="Jin C.Z."/>
            <person name="Wu X."/>
            <person name="Ko S.R."/>
            <person name="Jin F.J."/>
            <person name="Ahn C.Y."/>
            <person name="Oh H.M."/>
            <person name="Lee H.G."/>
            <person name="Jin L."/>
        </authorList>
    </citation>
    <scope>NUCLEOTIDE SEQUENCE [LARGE SCALE GENOMIC DNA]</scope>
    <source>
        <strain evidence="7">Gr-4</strain>
    </source>
</reference>
<accession>A0A515ER31</accession>
<feature type="domain" description="Hemerythrin-like" evidence="5">
    <location>
        <begin position="26"/>
        <end position="129"/>
    </location>
</feature>
<evidence type="ECO:0000256" key="3">
    <source>
        <dbReference type="ARBA" id="ARBA00023004"/>
    </source>
</evidence>
<name>A0A515ER31_9BURK</name>
<dbReference type="AlphaFoldDB" id="A0A515ER31"/>
<keyword evidence="3" id="KW-0408">Iron</keyword>
<proteinExistence type="inferred from homology"/>
<comment type="similarity">
    <text evidence="1">Belongs to the hemerythrin family.</text>
</comment>
<dbReference type="InterPro" id="IPR012312">
    <property type="entry name" value="Hemerythrin-like"/>
</dbReference>
<feature type="compositionally biased region" description="Polar residues" evidence="4">
    <location>
        <begin position="165"/>
        <end position="177"/>
    </location>
</feature>
<dbReference type="NCBIfam" id="TIGR02481">
    <property type="entry name" value="hemeryth_dom"/>
    <property type="match status" value="1"/>
</dbReference>
<reference evidence="7" key="1">
    <citation type="submission" date="2019-02" db="EMBL/GenBank/DDBJ databases">
        <title>Complete genome sequence of Rhodoferax sp. Gr-4.</title>
        <authorList>
            <person name="Jin L."/>
        </authorList>
    </citation>
    <scope>NUCLEOTIDE SEQUENCE [LARGE SCALE GENOMIC DNA]</scope>
    <source>
        <strain evidence="7">Gr-4</strain>
    </source>
</reference>
<dbReference type="CDD" id="cd12107">
    <property type="entry name" value="Hemerythrin"/>
    <property type="match status" value="1"/>
</dbReference>
<gene>
    <name evidence="6" type="ORF">EXZ61_13635</name>
</gene>
<dbReference type="Proteomes" id="UP000317365">
    <property type="component" value="Chromosome"/>
</dbReference>
<evidence type="ECO:0000256" key="2">
    <source>
        <dbReference type="ARBA" id="ARBA00022723"/>
    </source>
</evidence>
<evidence type="ECO:0000256" key="1">
    <source>
        <dbReference type="ARBA" id="ARBA00010587"/>
    </source>
</evidence>
<organism evidence="6 7">
    <name type="scientific">Rhodoferax aquaticus</name>
    <dbReference type="NCBI Taxonomy" id="2527691"/>
    <lineage>
        <taxon>Bacteria</taxon>
        <taxon>Pseudomonadati</taxon>
        <taxon>Pseudomonadota</taxon>
        <taxon>Betaproteobacteria</taxon>
        <taxon>Burkholderiales</taxon>
        <taxon>Comamonadaceae</taxon>
        <taxon>Rhodoferax</taxon>
    </lineage>
</organism>